<sequence>NTSGSGKTRLTFEGLSQSWGLYFTSCVDVQGHGSIDLQTSIKEIENHKHFTRDLPSADYDFSHKRNCQIASDRLGKVLYARLVILLKFCKLA</sequence>
<feature type="non-terminal residue" evidence="1">
    <location>
        <position position="1"/>
    </location>
</feature>
<organism evidence="1 2">
    <name type="scientific">Mycena belliarum</name>
    <dbReference type="NCBI Taxonomy" id="1033014"/>
    <lineage>
        <taxon>Eukaryota</taxon>
        <taxon>Fungi</taxon>
        <taxon>Dikarya</taxon>
        <taxon>Basidiomycota</taxon>
        <taxon>Agaricomycotina</taxon>
        <taxon>Agaricomycetes</taxon>
        <taxon>Agaricomycetidae</taxon>
        <taxon>Agaricales</taxon>
        <taxon>Marasmiineae</taxon>
        <taxon>Mycenaceae</taxon>
        <taxon>Mycena</taxon>
    </lineage>
</organism>
<proteinExistence type="predicted"/>
<reference evidence="1" key="1">
    <citation type="submission" date="2023-03" db="EMBL/GenBank/DDBJ databases">
        <title>Massive genome expansion in bonnet fungi (Mycena s.s.) driven by repeated elements and novel gene families across ecological guilds.</title>
        <authorList>
            <consortium name="Lawrence Berkeley National Laboratory"/>
            <person name="Harder C.B."/>
            <person name="Miyauchi S."/>
            <person name="Viragh M."/>
            <person name="Kuo A."/>
            <person name="Thoen E."/>
            <person name="Andreopoulos B."/>
            <person name="Lu D."/>
            <person name="Skrede I."/>
            <person name="Drula E."/>
            <person name="Henrissat B."/>
            <person name="Morin E."/>
            <person name="Kohler A."/>
            <person name="Barry K."/>
            <person name="LaButti K."/>
            <person name="Morin E."/>
            <person name="Salamov A."/>
            <person name="Lipzen A."/>
            <person name="Mereny Z."/>
            <person name="Hegedus B."/>
            <person name="Baldrian P."/>
            <person name="Stursova M."/>
            <person name="Weitz H."/>
            <person name="Taylor A."/>
            <person name="Grigoriev I.V."/>
            <person name="Nagy L.G."/>
            <person name="Martin F."/>
            <person name="Kauserud H."/>
        </authorList>
    </citation>
    <scope>NUCLEOTIDE SEQUENCE</scope>
    <source>
        <strain evidence="1">CBHHK173m</strain>
    </source>
</reference>
<evidence type="ECO:0000313" key="1">
    <source>
        <dbReference type="EMBL" id="KAJ7078464.1"/>
    </source>
</evidence>
<dbReference type="EMBL" id="JARJCN010000066">
    <property type="protein sequence ID" value="KAJ7078464.1"/>
    <property type="molecule type" value="Genomic_DNA"/>
</dbReference>
<protein>
    <submittedName>
        <fullName evidence="1">Uncharacterized protein</fullName>
    </submittedName>
</protein>
<feature type="non-terminal residue" evidence="1">
    <location>
        <position position="92"/>
    </location>
</feature>
<accession>A0AAD6XH19</accession>
<evidence type="ECO:0000313" key="2">
    <source>
        <dbReference type="Proteomes" id="UP001222325"/>
    </source>
</evidence>
<dbReference type="Proteomes" id="UP001222325">
    <property type="component" value="Unassembled WGS sequence"/>
</dbReference>
<gene>
    <name evidence="1" type="ORF">B0H15DRAFT_750453</name>
</gene>
<comment type="caution">
    <text evidence="1">The sequence shown here is derived from an EMBL/GenBank/DDBJ whole genome shotgun (WGS) entry which is preliminary data.</text>
</comment>
<name>A0AAD6XH19_9AGAR</name>
<keyword evidence="2" id="KW-1185">Reference proteome</keyword>
<dbReference type="AlphaFoldDB" id="A0AAD6XH19"/>